<comment type="caution">
    <text evidence="2">The sequence shown here is derived from an EMBL/GenBank/DDBJ whole genome shotgun (WGS) entry which is preliminary data.</text>
</comment>
<proteinExistence type="predicted"/>
<name>A0A557RMM5_9GAMM</name>
<dbReference type="Gene3D" id="3.40.50.1820">
    <property type="entry name" value="alpha/beta hydrolase"/>
    <property type="match status" value="1"/>
</dbReference>
<sequence>MRYILHSVTAAAVMVLIPAIARAEIVTETVRYSHGEQAFEGYAAYNSALGSEQPTVIIIHDWDGLGDYEKARAEMLAQAGYAAFAVDLFGAGVRPQSIERRRELTNALYADRDRMRALMESGLDAADNQSAIGADTAVAIGYCFGGAAALEWARSGADLEGFVSFHGGLATPDGQTYEQVQAPLLILHGSNDQVAPMSDVADLAARLDEDSVAYDMEIYGGARHAFTDWHASERYDASADLKSWAAMMDFLGQALNANN</sequence>
<dbReference type="PANTHER" id="PTHR22946">
    <property type="entry name" value="DIENELACTONE HYDROLASE DOMAIN-CONTAINING PROTEIN-RELATED"/>
    <property type="match status" value="1"/>
</dbReference>
<dbReference type="GO" id="GO:0016787">
    <property type="term" value="F:hydrolase activity"/>
    <property type="evidence" value="ECO:0007669"/>
    <property type="project" value="UniProtKB-KW"/>
</dbReference>
<dbReference type="PANTHER" id="PTHR22946:SF0">
    <property type="entry name" value="DIENELACTONE HYDROLASE DOMAIN-CONTAINING PROTEIN"/>
    <property type="match status" value="1"/>
</dbReference>
<dbReference type="Pfam" id="PF01738">
    <property type="entry name" value="DLH"/>
    <property type="match status" value="1"/>
</dbReference>
<evidence type="ECO:0000259" key="1">
    <source>
        <dbReference type="Pfam" id="PF01738"/>
    </source>
</evidence>
<evidence type="ECO:0000313" key="2">
    <source>
        <dbReference type="EMBL" id="TVO66430.1"/>
    </source>
</evidence>
<reference evidence="2 3" key="1">
    <citation type="submission" date="2019-07" db="EMBL/GenBank/DDBJ databases">
        <title>Reclasification of Spiribacter aquaticus.</title>
        <authorList>
            <person name="Leon M.J."/>
            <person name="Sanchez-Porro C."/>
            <person name="Ventosa A."/>
        </authorList>
    </citation>
    <scope>NUCLEOTIDE SEQUENCE [LARGE SCALE GENOMIC DNA]</scope>
    <source>
        <strain evidence="2 3">SP30</strain>
    </source>
</reference>
<dbReference type="SUPFAM" id="SSF53474">
    <property type="entry name" value="alpha/beta-Hydrolases"/>
    <property type="match status" value="1"/>
</dbReference>
<accession>A0A557RMM5</accession>
<gene>
    <name evidence="2" type="ORF">FPL11_01720</name>
</gene>
<dbReference type="EMBL" id="VMKP01000001">
    <property type="protein sequence ID" value="TVO66430.1"/>
    <property type="molecule type" value="Genomic_DNA"/>
</dbReference>
<organism evidence="2 3">
    <name type="scientific">Spiribacter aquaticus</name>
    <dbReference type="NCBI Taxonomy" id="1935996"/>
    <lineage>
        <taxon>Bacteria</taxon>
        <taxon>Pseudomonadati</taxon>
        <taxon>Pseudomonadota</taxon>
        <taxon>Gammaproteobacteria</taxon>
        <taxon>Chromatiales</taxon>
        <taxon>Ectothiorhodospiraceae</taxon>
        <taxon>Spiribacter</taxon>
    </lineage>
</organism>
<dbReference type="RefSeq" id="WP_144346968.1">
    <property type="nucleotide sequence ID" value="NZ_VMKP01000001.1"/>
</dbReference>
<dbReference type="InterPro" id="IPR002925">
    <property type="entry name" value="Dienelactn_hydro"/>
</dbReference>
<keyword evidence="2" id="KW-0378">Hydrolase</keyword>
<keyword evidence="3" id="KW-1185">Reference proteome</keyword>
<protein>
    <submittedName>
        <fullName evidence="2">Dienelactone hydrolase family protein</fullName>
    </submittedName>
</protein>
<dbReference type="InterPro" id="IPR050261">
    <property type="entry name" value="FrsA_esterase"/>
</dbReference>
<dbReference type="InterPro" id="IPR029058">
    <property type="entry name" value="AB_hydrolase_fold"/>
</dbReference>
<dbReference type="Proteomes" id="UP000316688">
    <property type="component" value="Unassembled WGS sequence"/>
</dbReference>
<evidence type="ECO:0000313" key="3">
    <source>
        <dbReference type="Proteomes" id="UP000316688"/>
    </source>
</evidence>
<dbReference type="AlphaFoldDB" id="A0A557RMM5"/>
<feature type="domain" description="Dienelactone hydrolase" evidence="1">
    <location>
        <begin position="40"/>
        <end position="254"/>
    </location>
</feature>